<dbReference type="PANTHER" id="PTHR38436:SF1">
    <property type="entry name" value="ESTER CYCLASE"/>
    <property type="match status" value="1"/>
</dbReference>
<dbReference type="Pfam" id="PF07366">
    <property type="entry name" value="SnoaL"/>
    <property type="match status" value="2"/>
</dbReference>
<gene>
    <name evidence="1" type="ORF">ACI2L5_07830</name>
</gene>
<dbReference type="Gene3D" id="3.10.450.50">
    <property type="match status" value="2"/>
</dbReference>
<organism evidence="1 2">
    <name type="scientific">Streptomyces milbemycinicus</name>
    <dbReference type="NCBI Taxonomy" id="476552"/>
    <lineage>
        <taxon>Bacteria</taxon>
        <taxon>Bacillati</taxon>
        <taxon>Actinomycetota</taxon>
        <taxon>Actinomycetes</taxon>
        <taxon>Kitasatosporales</taxon>
        <taxon>Streptomycetaceae</taxon>
        <taxon>Streptomyces</taxon>
    </lineage>
</organism>
<keyword evidence="2" id="KW-1185">Reference proteome</keyword>
<dbReference type="SUPFAM" id="SSF54427">
    <property type="entry name" value="NTF2-like"/>
    <property type="match status" value="2"/>
</dbReference>
<evidence type="ECO:0000313" key="1">
    <source>
        <dbReference type="EMBL" id="MFK4264837.1"/>
    </source>
</evidence>
<dbReference type="EMBL" id="JBJDQH010000002">
    <property type="protein sequence ID" value="MFK4264837.1"/>
    <property type="molecule type" value="Genomic_DNA"/>
</dbReference>
<dbReference type="InterPro" id="IPR032710">
    <property type="entry name" value="NTF2-like_dom_sf"/>
</dbReference>
<dbReference type="RefSeq" id="WP_404745884.1">
    <property type="nucleotide sequence ID" value="NZ_JBJDQH010000002.1"/>
</dbReference>
<proteinExistence type="predicted"/>
<sequence length="381" mass="41368">MTPATEPALRAGLETVWAYLHECGGARQHALADRLVTREARLHNPLWLGPDGRGAAGARDQFVLLHRAFPDLRTEVEDFFGAGDRVVARLIHRGTHRGPWLGVPATGREVEFSQTLIFRIEDGPGGRIAEIWQQADALGTLITLGAAPPLGTTSAPRALGWAIATAHHRAHHRVPQDQPWPWRGADRQRTPAFRGALSGTAPASAELLEANALPLRRWVAECVNEQAVHICGEIFHESYRGHSPPHAEPEPLRGPKGYERFIRGILTGFPDAKATIEDLIPVGDRVACRVRMTGTHLGPYRGLPPTGRPFSLGQIVICRIEDGKIVESWQEIDALGLMLGFGVVPRPGSGSAGYLLWFARLAATLATAPRRVAAAHKGARG</sequence>
<dbReference type="Proteomes" id="UP001620295">
    <property type="component" value="Unassembled WGS sequence"/>
</dbReference>
<comment type="caution">
    <text evidence="1">The sequence shown here is derived from an EMBL/GenBank/DDBJ whole genome shotgun (WGS) entry which is preliminary data.</text>
</comment>
<name>A0ABW8LG05_9ACTN</name>
<protein>
    <submittedName>
        <fullName evidence="1">Ester cyclase</fullName>
    </submittedName>
</protein>
<dbReference type="InterPro" id="IPR009959">
    <property type="entry name" value="Cyclase_SnoaL-like"/>
</dbReference>
<reference evidence="1 2" key="1">
    <citation type="submission" date="2024-11" db="EMBL/GenBank/DDBJ databases">
        <title>The Natural Products Discovery Center: Release of the First 8490 Sequenced Strains for Exploring Actinobacteria Biosynthetic Diversity.</title>
        <authorList>
            <person name="Kalkreuter E."/>
            <person name="Kautsar S.A."/>
            <person name="Yang D."/>
            <person name="Bader C.D."/>
            <person name="Teijaro C.N."/>
            <person name="Fluegel L."/>
            <person name="Davis C.M."/>
            <person name="Simpson J.R."/>
            <person name="Lauterbach L."/>
            <person name="Steele A.D."/>
            <person name="Gui C."/>
            <person name="Meng S."/>
            <person name="Li G."/>
            <person name="Viehrig K."/>
            <person name="Ye F."/>
            <person name="Su P."/>
            <person name="Kiefer A.F."/>
            <person name="Nichols A."/>
            <person name="Cepeda A.J."/>
            <person name="Yan W."/>
            <person name="Fan B."/>
            <person name="Jiang Y."/>
            <person name="Adhikari A."/>
            <person name="Zheng C.-J."/>
            <person name="Schuster L."/>
            <person name="Cowan T.M."/>
            <person name="Smanski M.J."/>
            <person name="Chevrette M.G."/>
            <person name="De Carvalho L.P.S."/>
            <person name="Shen B."/>
        </authorList>
    </citation>
    <scope>NUCLEOTIDE SEQUENCE [LARGE SCALE GENOMIC DNA]</scope>
    <source>
        <strain evidence="1 2">NPDC020863</strain>
    </source>
</reference>
<evidence type="ECO:0000313" key="2">
    <source>
        <dbReference type="Proteomes" id="UP001620295"/>
    </source>
</evidence>
<dbReference type="PANTHER" id="PTHR38436">
    <property type="entry name" value="POLYKETIDE CYCLASE SNOAL-LIKE DOMAIN"/>
    <property type="match status" value="1"/>
</dbReference>
<accession>A0ABW8LG05</accession>